<dbReference type="Proteomes" id="UP000612956">
    <property type="component" value="Unassembled WGS sequence"/>
</dbReference>
<dbReference type="GO" id="GO:0016747">
    <property type="term" value="F:acyltransferase activity, transferring groups other than amino-acyl groups"/>
    <property type="evidence" value="ECO:0007669"/>
    <property type="project" value="InterPro"/>
</dbReference>
<reference evidence="3" key="2">
    <citation type="submission" date="2020-09" db="EMBL/GenBank/DDBJ databases">
        <authorList>
            <person name="Sun Q."/>
            <person name="Zhou Y."/>
        </authorList>
    </citation>
    <scope>NUCLEOTIDE SEQUENCE</scope>
    <source>
        <strain evidence="3">CGMCC 4.7278</strain>
    </source>
</reference>
<dbReference type="PROSITE" id="PS51186">
    <property type="entry name" value="GNAT"/>
    <property type="match status" value="1"/>
</dbReference>
<name>A0A917VEI5_9NOCA</name>
<dbReference type="Pfam" id="PF13508">
    <property type="entry name" value="Acetyltransf_7"/>
    <property type="match status" value="1"/>
</dbReference>
<dbReference type="AlphaFoldDB" id="A0A917VEI5"/>
<dbReference type="InterPro" id="IPR000182">
    <property type="entry name" value="GNAT_dom"/>
</dbReference>
<dbReference type="SUPFAM" id="SSF55729">
    <property type="entry name" value="Acyl-CoA N-acyltransferases (Nat)"/>
    <property type="match status" value="1"/>
</dbReference>
<reference evidence="3" key="1">
    <citation type="journal article" date="2014" name="Int. J. Syst. Evol. Microbiol.">
        <title>Complete genome sequence of Corynebacterium casei LMG S-19264T (=DSM 44701T), isolated from a smear-ripened cheese.</title>
        <authorList>
            <consortium name="US DOE Joint Genome Institute (JGI-PGF)"/>
            <person name="Walter F."/>
            <person name="Albersmeier A."/>
            <person name="Kalinowski J."/>
            <person name="Ruckert C."/>
        </authorList>
    </citation>
    <scope>NUCLEOTIDE SEQUENCE</scope>
    <source>
        <strain evidence="3">CGMCC 4.7278</strain>
    </source>
</reference>
<evidence type="ECO:0000313" key="4">
    <source>
        <dbReference type="Proteomes" id="UP000612956"/>
    </source>
</evidence>
<gene>
    <name evidence="3" type="ORF">GCM10011591_46740</name>
</gene>
<evidence type="ECO:0000256" key="1">
    <source>
        <dbReference type="SAM" id="MobiDB-lite"/>
    </source>
</evidence>
<feature type="region of interest" description="Disordered" evidence="1">
    <location>
        <begin position="1"/>
        <end position="27"/>
    </location>
</feature>
<dbReference type="Gene3D" id="3.40.630.30">
    <property type="match status" value="1"/>
</dbReference>
<dbReference type="InterPro" id="IPR016181">
    <property type="entry name" value="Acyl_CoA_acyltransferase"/>
</dbReference>
<feature type="compositionally biased region" description="Basic residues" evidence="1">
    <location>
        <begin position="1"/>
        <end position="20"/>
    </location>
</feature>
<dbReference type="CDD" id="cd04301">
    <property type="entry name" value="NAT_SF"/>
    <property type="match status" value="1"/>
</dbReference>
<evidence type="ECO:0000313" key="3">
    <source>
        <dbReference type="EMBL" id="GGK69257.1"/>
    </source>
</evidence>
<dbReference type="RefSeq" id="WP_188831232.1">
    <property type="nucleotide sequence ID" value="NZ_BMMW01000007.1"/>
</dbReference>
<organism evidence="3 4">
    <name type="scientific">Nocardia camponoti</name>
    <dbReference type="NCBI Taxonomy" id="1616106"/>
    <lineage>
        <taxon>Bacteria</taxon>
        <taxon>Bacillati</taxon>
        <taxon>Actinomycetota</taxon>
        <taxon>Actinomycetes</taxon>
        <taxon>Mycobacteriales</taxon>
        <taxon>Nocardiaceae</taxon>
        <taxon>Nocardia</taxon>
    </lineage>
</organism>
<accession>A0A917VEI5</accession>
<sequence length="262" mass="27986">MPKSKGRKPKRSTAPRRASPRRVLASAASKEVAVGPYRVRWARTSEDLAGFERWAEMAGAGGPKLAANLVRAHADGFLAEGLRDPDTSHRMLMAAVTGNNLDAVVWARTAAVVATLDGQVVGGALVGPAAQFLSDLAERHHLGTTAVMQALLFTAKLHLVAVDDDHRGHGLGAALVRASTMAAYRGGVEILYGQYLTEDQELAKFYLRQGFTPNPPAAPLNFSQWLDGFPGGPVPLPGETFFYRLLTTESGPVPNQPGALHF</sequence>
<evidence type="ECO:0000259" key="2">
    <source>
        <dbReference type="PROSITE" id="PS51186"/>
    </source>
</evidence>
<feature type="domain" description="N-acetyltransferase" evidence="2">
    <location>
        <begin position="37"/>
        <end position="248"/>
    </location>
</feature>
<keyword evidence="4" id="KW-1185">Reference proteome</keyword>
<dbReference type="EMBL" id="BMMW01000007">
    <property type="protein sequence ID" value="GGK69257.1"/>
    <property type="molecule type" value="Genomic_DNA"/>
</dbReference>
<comment type="caution">
    <text evidence="3">The sequence shown here is derived from an EMBL/GenBank/DDBJ whole genome shotgun (WGS) entry which is preliminary data.</text>
</comment>
<protein>
    <recommendedName>
        <fullName evidence="2">N-acetyltransferase domain-containing protein</fullName>
    </recommendedName>
</protein>
<proteinExistence type="predicted"/>